<sequence>MFSHVEPYAGDPILSLVEKFKDDPRPDKVNLSIGLYYDQNAQLPQLESVKKAITRLDLTQAVSYLPMEGLAPYRSAVQSLLFGDDHPILTEERVATIQSLGGSGALKVGADFLQRYFSDSQVWVSDPTWDNHEAIFAGAGFKVNRYPYFNPQTKGVDFERMLACFNQLPAKSIILLHPCCHNPTGADLTQTQWRQVIEVAKARQLIPFMDIAYQGFAHSLDEDAFVIREMARADVACLISNSFSKIFSLYGQRVGGLSVVCDNKNDMLCVLGQLKAAVRRNYSSPAAFGAQVVSMVLNTPELNMLWRQEVTHMRERIIAMRHTLVDTMKTVQPNIDCSHFLRQNGMFSYTGFNAAQVNTLCEQHGIYLVGNGRVCIAGLNHHNVEQVAKAFAAV</sequence>
<gene>
    <name evidence="9" type="ORF">ABUE30_12150</name>
</gene>
<dbReference type="InterPro" id="IPR004839">
    <property type="entry name" value="Aminotransferase_I/II_large"/>
</dbReference>
<accession>A0ABW9G7W6</accession>
<evidence type="ECO:0000256" key="7">
    <source>
        <dbReference type="RuleBase" id="RU000481"/>
    </source>
</evidence>
<comment type="cofactor">
    <cofactor evidence="1 7">
        <name>pyridoxal 5'-phosphate</name>
        <dbReference type="ChEBI" id="CHEBI:597326"/>
    </cofactor>
</comment>
<name>A0ABW9G7W6_9GAMM</name>
<evidence type="ECO:0000259" key="8">
    <source>
        <dbReference type="Pfam" id="PF00155"/>
    </source>
</evidence>
<keyword evidence="4 7" id="KW-0032">Aminotransferase</keyword>
<dbReference type="Pfam" id="PF00155">
    <property type="entry name" value="Aminotran_1_2"/>
    <property type="match status" value="1"/>
</dbReference>
<dbReference type="PANTHER" id="PTHR11879:SF37">
    <property type="entry name" value="AROMATIC-AMINO-ACID AMINOTRANSFERASE"/>
    <property type="match status" value="1"/>
</dbReference>
<evidence type="ECO:0000313" key="9">
    <source>
        <dbReference type="EMBL" id="MFM2485795.1"/>
    </source>
</evidence>
<keyword evidence="6" id="KW-0663">Pyridoxal phosphate</keyword>
<organism evidence="9 10">
    <name type="scientific">Celerinatantimonas yamalensis</name>
    <dbReference type="NCBI Taxonomy" id="559956"/>
    <lineage>
        <taxon>Bacteria</taxon>
        <taxon>Pseudomonadati</taxon>
        <taxon>Pseudomonadota</taxon>
        <taxon>Gammaproteobacteria</taxon>
        <taxon>Celerinatantimonadaceae</taxon>
        <taxon>Celerinatantimonas</taxon>
    </lineage>
</organism>
<dbReference type="InterPro" id="IPR015422">
    <property type="entry name" value="PyrdxlP-dep_Trfase_small"/>
</dbReference>
<evidence type="ECO:0000256" key="1">
    <source>
        <dbReference type="ARBA" id="ARBA00001933"/>
    </source>
</evidence>
<dbReference type="Gene3D" id="3.40.640.10">
    <property type="entry name" value="Type I PLP-dependent aspartate aminotransferase-like (Major domain)"/>
    <property type="match status" value="1"/>
</dbReference>
<dbReference type="NCBIfam" id="NF006719">
    <property type="entry name" value="PRK09257.1"/>
    <property type="match status" value="1"/>
</dbReference>
<dbReference type="SUPFAM" id="SSF53383">
    <property type="entry name" value="PLP-dependent transferases"/>
    <property type="match status" value="1"/>
</dbReference>
<protein>
    <recommendedName>
        <fullName evidence="7">Aminotransferase</fullName>
        <ecNumber evidence="7">2.6.1.-</ecNumber>
    </recommendedName>
</protein>
<proteinExistence type="inferred from homology"/>
<dbReference type="EC" id="2.6.1.-" evidence="7"/>
<dbReference type="PANTHER" id="PTHR11879">
    <property type="entry name" value="ASPARTATE AMINOTRANSFERASE"/>
    <property type="match status" value="1"/>
</dbReference>
<reference evidence="9 10" key="1">
    <citation type="journal article" date="2013" name="Int. J. Syst. Evol. Microbiol.">
        <title>Celerinatantimonas yamalensis sp. nov., a cold-adapted diazotrophic bacterium from a cold permafrost brine.</title>
        <authorList>
            <person name="Shcherbakova V."/>
            <person name="Chuvilskaya N."/>
            <person name="Rivkina E."/>
            <person name="Demidov N."/>
            <person name="Uchaeva V."/>
            <person name="Suetin S."/>
            <person name="Suzina N."/>
            <person name="Gilichinsky D."/>
        </authorList>
    </citation>
    <scope>NUCLEOTIDE SEQUENCE [LARGE SCALE GENOMIC DNA]</scope>
    <source>
        <strain evidence="9 10">C7</strain>
    </source>
</reference>
<evidence type="ECO:0000256" key="5">
    <source>
        <dbReference type="ARBA" id="ARBA00022679"/>
    </source>
</evidence>
<keyword evidence="10" id="KW-1185">Reference proteome</keyword>
<dbReference type="InterPro" id="IPR000796">
    <property type="entry name" value="Asp_trans"/>
</dbReference>
<dbReference type="EMBL" id="JBEQCT010000005">
    <property type="protein sequence ID" value="MFM2485795.1"/>
    <property type="molecule type" value="Genomic_DNA"/>
</dbReference>
<evidence type="ECO:0000256" key="2">
    <source>
        <dbReference type="ARBA" id="ARBA00007441"/>
    </source>
</evidence>
<evidence type="ECO:0000256" key="6">
    <source>
        <dbReference type="ARBA" id="ARBA00022898"/>
    </source>
</evidence>
<dbReference type="Gene3D" id="3.90.1150.10">
    <property type="entry name" value="Aspartate Aminotransferase, domain 1"/>
    <property type="match status" value="1"/>
</dbReference>
<evidence type="ECO:0000256" key="3">
    <source>
        <dbReference type="ARBA" id="ARBA00011738"/>
    </source>
</evidence>
<keyword evidence="5 7" id="KW-0808">Transferase</keyword>
<comment type="subunit">
    <text evidence="3">Homodimer.</text>
</comment>
<dbReference type="InterPro" id="IPR004838">
    <property type="entry name" value="NHTrfase_class1_PyrdxlP-BS"/>
</dbReference>
<comment type="similarity">
    <text evidence="2 7">Belongs to the class-I pyridoxal-phosphate-dependent aminotransferase family.</text>
</comment>
<comment type="caution">
    <text evidence="9">The sequence shown here is derived from an EMBL/GenBank/DDBJ whole genome shotgun (WGS) entry which is preliminary data.</text>
</comment>
<dbReference type="RefSeq" id="WP_408624044.1">
    <property type="nucleotide sequence ID" value="NZ_JBEQCT010000005.1"/>
</dbReference>
<dbReference type="CDD" id="cd00609">
    <property type="entry name" value="AAT_like"/>
    <property type="match status" value="1"/>
</dbReference>
<evidence type="ECO:0000313" key="10">
    <source>
        <dbReference type="Proteomes" id="UP001629953"/>
    </source>
</evidence>
<dbReference type="GO" id="GO:0008483">
    <property type="term" value="F:transaminase activity"/>
    <property type="evidence" value="ECO:0007669"/>
    <property type="project" value="UniProtKB-KW"/>
</dbReference>
<feature type="domain" description="Aminotransferase class I/classII large" evidence="8">
    <location>
        <begin position="27"/>
        <end position="391"/>
    </location>
</feature>
<dbReference type="PROSITE" id="PS00105">
    <property type="entry name" value="AA_TRANSFER_CLASS_1"/>
    <property type="match status" value="1"/>
</dbReference>
<evidence type="ECO:0000256" key="4">
    <source>
        <dbReference type="ARBA" id="ARBA00022576"/>
    </source>
</evidence>
<dbReference type="InterPro" id="IPR015421">
    <property type="entry name" value="PyrdxlP-dep_Trfase_major"/>
</dbReference>
<dbReference type="InterPro" id="IPR015424">
    <property type="entry name" value="PyrdxlP-dep_Trfase"/>
</dbReference>
<dbReference type="PRINTS" id="PR00799">
    <property type="entry name" value="TRANSAMINASE"/>
</dbReference>
<dbReference type="Proteomes" id="UP001629953">
    <property type="component" value="Unassembled WGS sequence"/>
</dbReference>